<dbReference type="PROSITE" id="PS50004">
    <property type="entry name" value="C2"/>
    <property type="match status" value="1"/>
</dbReference>
<evidence type="ECO:0000256" key="1">
    <source>
        <dbReference type="SAM" id="MobiDB-lite"/>
    </source>
</evidence>
<dbReference type="Proteomes" id="UP000244005">
    <property type="component" value="Chromosome Y"/>
</dbReference>
<evidence type="ECO:0000259" key="2">
    <source>
        <dbReference type="PROSITE" id="PS50004"/>
    </source>
</evidence>
<organism evidence="3 4">
    <name type="scientific">Marchantia polymorpha</name>
    <name type="common">Common liverwort</name>
    <name type="synonym">Marchantia aquatica</name>
    <dbReference type="NCBI Taxonomy" id="3197"/>
    <lineage>
        <taxon>Eukaryota</taxon>
        <taxon>Viridiplantae</taxon>
        <taxon>Streptophyta</taxon>
        <taxon>Embryophyta</taxon>
        <taxon>Marchantiophyta</taxon>
        <taxon>Marchantiopsida</taxon>
        <taxon>Marchantiidae</taxon>
        <taxon>Marchantiales</taxon>
        <taxon>Marchantiaceae</taxon>
        <taxon>Marchantia</taxon>
    </lineage>
</organism>
<dbReference type="Gramene" id="MpVg00400.1">
    <property type="protein sequence ID" value="MpVg00400.1.cds"/>
    <property type="gene ID" value="MpVg00400"/>
</dbReference>
<dbReference type="InterPro" id="IPR044750">
    <property type="entry name" value="C2_SRC2/BAP"/>
</dbReference>
<dbReference type="Gene3D" id="2.60.40.150">
    <property type="entry name" value="C2 domain"/>
    <property type="match status" value="1"/>
</dbReference>
<dbReference type="SMART" id="SM00239">
    <property type="entry name" value="C2"/>
    <property type="match status" value="1"/>
</dbReference>
<sequence>MGDTSFLNLTLLSAQGLKDVCTFGTMSPYAKAWIDPSMKQRTPVAPNAGCTPVWGHKLCLPLPSNALEDTNIRLSIQVMNQGTATDTVVGTATIPLGDLIQSTSPNGLEFMAVQLQRPSGRVQGLVNFSVEIADRSQKYWRPSSSSSSSSKSKGPGYTVDQSIRQNVNLRADSVVKVGSSLDSLALNDPRGRLFGGKEPLAAPDALGSGHIADCRPEPIRQQHRSMETFLGHDKCAVDLLGPSQRSNSIGSLVLRSLVMPPVAASTGTAGNVAPDALDRCKPKPVFQQQDKNVTLTTDKMSQEALQVDFRNVDLSQRCTHHIGHNVNQLPESSSTWDDSVEISAALQNIIKNDISRLAKSWNRNKDVCLSGSGLRRQGSRASG</sequence>
<dbReference type="GO" id="GO:0006952">
    <property type="term" value="P:defense response"/>
    <property type="evidence" value="ECO:0007669"/>
    <property type="project" value="InterPro"/>
</dbReference>
<accession>A0A2R6VWQ3</accession>
<dbReference type="AlphaFoldDB" id="A0A2R6VWQ3"/>
<gene>
    <name evidence="3" type="ORF">MARPO_YB0012</name>
</gene>
<feature type="compositionally biased region" description="Low complexity" evidence="1">
    <location>
        <begin position="143"/>
        <end position="153"/>
    </location>
</feature>
<evidence type="ECO:0000313" key="3">
    <source>
        <dbReference type="EMBL" id="PTQ26038.1"/>
    </source>
</evidence>
<dbReference type="EMBL" id="KZ772945">
    <property type="protein sequence ID" value="PTQ26038.1"/>
    <property type="molecule type" value="Genomic_DNA"/>
</dbReference>
<keyword evidence="4" id="KW-1185">Reference proteome</keyword>
<feature type="domain" description="C2" evidence="2">
    <location>
        <begin position="1"/>
        <end position="110"/>
    </location>
</feature>
<dbReference type="PANTHER" id="PTHR32246">
    <property type="entry name" value="INGRESSION PROTEIN FIC1"/>
    <property type="match status" value="1"/>
</dbReference>
<proteinExistence type="predicted"/>
<name>A0A2R6VWQ3_MARPO</name>
<dbReference type="SUPFAM" id="SSF49562">
    <property type="entry name" value="C2 domain (Calcium/lipid-binding domain, CaLB)"/>
    <property type="match status" value="1"/>
</dbReference>
<protein>
    <recommendedName>
        <fullName evidence="2">C2 domain-containing protein</fullName>
    </recommendedName>
</protein>
<dbReference type="Pfam" id="PF00168">
    <property type="entry name" value="C2"/>
    <property type="match status" value="1"/>
</dbReference>
<dbReference type="PANTHER" id="PTHR32246:SF160">
    <property type="entry name" value="C2 DOMAIN-CONTAINING PROTEIN"/>
    <property type="match status" value="1"/>
</dbReference>
<dbReference type="InterPro" id="IPR000008">
    <property type="entry name" value="C2_dom"/>
</dbReference>
<evidence type="ECO:0000313" key="4">
    <source>
        <dbReference type="Proteomes" id="UP000244005"/>
    </source>
</evidence>
<dbReference type="OrthoDB" id="270970at2759"/>
<reference evidence="3" key="1">
    <citation type="submission" date="2017-12" db="EMBL/GenBank/DDBJ databases">
        <title>WGS assembly of Marchantia polymorpha.</title>
        <authorList>
            <person name="Bowman J.L."/>
            <person name="Kohchi T."/>
            <person name="Yamato K.T."/>
            <person name="Jenkins J."/>
            <person name="Shu S."/>
            <person name="Ishizaki K."/>
            <person name="Yamaoka S."/>
            <person name="Nishihama R."/>
            <person name="Nakamura Y."/>
            <person name="Berger F."/>
            <person name="Adam C."/>
            <person name="Aki S.S."/>
            <person name="Althoff F."/>
            <person name="Araki T."/>
            <person name="Arteaga-Vazquez M.A."/>
            <person name="Balasubrmanian S."/>
            <person name="Bauer D."/>
            <person name="Boehm C.R."/>
            <person name="Briginshaw L."/>
            <person name="Caballero-Perez J."/>
            <person name="Catarino B."/>
            <person name="Chen F."/>
            <person name="Chiyoda S."/>
            <person name="Chovatia M."/>
            <person name="Davies K.M."/>
            <person name="Delmans M."/>
            <person name="Demura T."/>
            <person name="Dierschke T."/>
            <person name="Dolan L."/>
            <person name="Dorantes-Acosta A.E."/>
            <person name="Eklund D.M."/>
            <person name="Florent S.N."/>
            <person name="Flores-Sandoval E."/>
            <person name="Fujiyama A."/>
            <person name="Fukuzawa H."/>
            <person name="Galik B."/>
            <person name="Grimanelli D."/>
            <person name="Grimwood J."/>
            <person name="Grossniklaus U."/>
            <person name="Hamada T."/>
            <person name="Haseloff J."/>
            <person name="Hetherington A.J."/>
            <person name="Higo A."/>
            <person name="Hirakawa Y."/>
            <person name="Hundley H.N."/>
            <person name="Ikeda Y."/>
            <person name="Inoue K."/>
            <person name="Inoue S."/>
            <person name="Ishida S."/>
            <person name="Jia Q."/>
            <person name="Kakita M."/>
            <person name="Kanazawa T."/>
            <person name="Kawai Y."/>
            <person name="Kawashima T."/>
            <person name="Kennedy M."/>
            <person name="Kinose K."/>
            <person name="Kinoshita T."/>
            <person name="Kohara Y."/>
            <person name="Koide E."/>
            <person name="Komatsu K."/>
            <person name="Kopischke S."/>
            <person name="Kubo M."/>
            <person name="Kyozuka J."/>
            <person name="Lagercrantz U."/>
            <person name="Lin S.S."/>
            <person name="Lindquist E."/>
            <person name="Lipzen A.M."/>
            <person name="Lu C."/>
            <person name="Luna E.D."/>
            <person name="Martienssen R.A."/>
            <person name="Minamino N."/>
            <person name="Mizutani M."/>
            <person name="Mizutani M."/>
            <person name="Mochizuki N."/>
            <person name="Monte I."/>
            <person name="Mosher R."/>
            <person name="Nagasaki H."/>
            <person name="Nakagami H."/>
            <person name="Naramoto S."/>
            <person name="Nishitani K."/>
            <person name="Ohtani M."/>
            <person name="Okamoto T."/>
            <person name="Okumura M."/>
            <person name="Phillips J."/>
            <person name="Pollak B."/>
            <person name="Reinders A."/>
            <person name="Roevekamp M."/>
            <person name="Sano R."/>
            <person name="Sawa S."/>
            <person name="Schmid M.W."/>
            <person name="Shirakawa M."/>
            <person name="Solano R."/>
            <person name="Spunde A."/>
            <person name="Suetsugu N."/>
            <person name="Sugano S."/>
            <person name="Sugiyama A."/>
            <person name="Sun R."/>
            <person name="Suzuki Y."/>
            <person name="Takenaka M."/>
            <person name="Takezawa D."/>
            <person name="Tomogane H."/>
            <person name="Tsuzuki M."/>
            <person name="Ueda T."/>
            <person name="Umeda M."/>
            <person name="Ward J.M."/>
            <person name="Watanabe Y."/>
            <person name="Yazaki K."/>
            <person name="Yokoyama R."/>
            <person name="Yoshitake Y."/>
            <person name="Yotsui I."/>
            <person name="Zachgo S."/>
            <person name="Schmutz J."/>
        </authorList>
    </citation>
    <scope>NUCLEOTIDE SEQUENCE [LARGE SCALE GENOMIC DNA]</scope>
    <source>
        <strain evidence="3">Tak-1</strain>
    </source>
</reference>
<dbReference type="CDD" id="cd04051">
    <property type="entry name" value="C2_SRC2_like"/>
    <property type="match status" value="1"/>
</dbReference>
<feature type="region of interest" description="Disordered" evidence="1">
    <location>
        <begin position="139"/>
        <end position="161"/>
    </location>
</feature>
<dbReference type="InterPro" id="IPR035892">
    <property type="entry name" value="C2_domain_sf"/>
</dbReference>